<name>A0ABN8B341_CHISP</name>
<feature type="chain" id="PRO_5047436471" description="Peptidase S1 domain-containing protein" evidence="6">
    <location>
        <begin position="22"/>
        <end position="321"/>
    </location>
</feature>
<proteinExistence type="inferred from homology"/>
<organism evidence="8 9">
    <name type="scientific">Chilo suppressalis</name>
    <name type="common">Asiatic rice borer moth</name>
    <dbReference type="NCBI Taxonomy" id="168631"/>
    <lineage>
        <taxon>Eukaryota</taxon>
        <taxon>Metazoa</taxon>
        <taxon>Ecdysozoa</taxon>
        <taxon>Arthropoda</taxon>
        <taxon>Hexapoda</taxon>
        <taxon>Insecta</taxon>
        <taxon>Pterygota</taxon>
        <taxon>Neoptera</taxon>
        <taxon>Endopterygota</taxon>
        <taxon>Lepidoptera</taxon>
        <taxon>Glossata</taxon>
        <taxon>Ditrysia</taxon>
        <taxon>Pyraloidea</taxon>
        <taxon>Crambidae</taxon>
        <taxon>Crambinae</taxon>
        <taxon>Chilo</taxon>
    </lineage>
</organism>
<evidence type="ECO:0000256" key="6">
    <source>
        <dbReference type="SAM" id="SignalP"/>
    </source>
</evidence>
<dbReference type="InterPro" id="IPR018114">
    <property type="entry name" value="TRYPSIN_HIS"/>
</dbReference>
<keyword evidence="4" id="KW-0720">Serine protease</keyword>
<evidence type="ECO:0000256" key="2">
    <source>
        <dbReference type="ARBA" id="ARBA00022670"/>
    </source>
</evidence>
<dbReference type="InterPro" id="IPR043504">
    <property type="entry name" value="Peptidase_S1_PA_chymotrypsin"/>
</dbReference>
<keyword evidence="6" id="KW-0732">Signal</keyword>
<evidence type="ECO:0000256" key="4">
    <source>
        <dbReference type="ARBA" id="ARBA00022825"/>
    </source>
</evidence>
<dbReference type="PROSITE" id="PS50240">
    <property type="entry name" value="TRYPSIN_DOM"/>
    <property type="match status" value="1"/>
</dbReference>
<dbReference type="CDD" id="cd00190">
    <property type="entry name" value="Tryp_SPc"/>
    <property type="match status" value="1"/>
</dbReference>
<evidence type="ECO:0000256" key="3">
    <source>
        <dbReference type="ARBA" id="ARBA00022801"/>
    </source>
</evidence>
<evidence type="ECO:0000256" key="1">
    <source>
        <dbReference type="ARBA" id="ARBA00007664"/>
    </source>
</evidence>
<keyword evidence="5" id="KW-1015">Disulfide bond</keyword>
<dbReference type="PANTHER" id="PTHR24276:SF91">
    <property type="entry name" value="AT26814P-RELATED"/>
    <property type="match status" value="1"/>
</dbReference>
<keyword evidence="9" id="KW-1185">Reference proteome</keyword>
<dbReference type="PANTHER" id="PTHR24276">
    <property type="entry name" value="POLYSERASE-RELATED"/>
    <property type="match status" value="1"/>
</dbReference>
<dbReference type="Gene3D" id="2.40.10.10">
    <property type="entry name" value="Trypsin-like serine proteases"/>
    <property type="match status" value="1"/>
</dbReference>
<sequence>MVARMLVYCLCFVLLFGQCFGGNETSPLAATLIGFTEIVDSFISESDKPITYGVLTPDCISNYYQIYVTRRVPPRNFQYHHEFQDDAEKRTAIRWRIVGGRETSIFALPYQVLYGMYCGGALIAPQWVLTAAHCRAKETFVLVGSTRRHLATRYRICAHFMHPLWDANNKLHPHDYDYQLVLLEKAVPVTIASRPIEIGSYEDLTPGNIVTVSGWGYTKYKENKMQDILRRVDLPIISNEVCKSVPNKNYHGITSRMFCAGYLNGTKDACQGDSGGPAVVNGRLVGLVSFGVGCALRDSPGVYSNVVAARPWIRELTAMPL</sequence>
<dbReference type="InterPro" id="IPR001254">
    <property type="entry name" value="Trypsin_dom"/>
</dbReference>
<gene>
    <name evidence="8" type="ORF">CHILSU_LOCUS6768</name>
</gene>
<dbReference type="InterPro" id="IPR009003">
    <property type="entry name" value="Peptidase_S1_PA"/>
</dbReference>
<dbReference type="PRINTS" id="PR00722">
    <property type="entry name" value="CHYMOTRYPSIN"/>
</dbReference>
<keyword evidence="2" id="KW-0645">Protease</keyword>
<comment type="similarity">
    <text evidence="1">Belongs to the peptidase S1 family.</text>
</comment>
<evidence type="ECO:0000259" key="7">
    <source>
        <dbReference type="PROSITE" id="PS50240"/>
    </source>
</evidence>
<accession>A0ABN8B341</accession>
<reference evidence="8" key="1">
    <citation type="submission" date="2021-12" db="EMBL/GenBank/DDBJ databases">
        <authorList>
            <person name="King R."/>
        </authorList>
    </citation>
    <scope>NUCLEOTIDE SEQUENCE</scope>
</reference>
<keyword evidence="3" id="KW-0378">Hydrolase</keyword>
<dbReference type="EMBL" id="OU963917">
    <property type="protein sequence ID" value="CAH0403493.1"/>
    <property type="molecule type" value="Genomic_DNA"/>
</dbReference>
<feature type="signal peptide" evidence="6">
    <location>
        <begin position="1"/>
        <end position="21"/>
    </location>
</feature>
<dbReference type="Proteomes" id="UP001153292">
    <property type="component" value="Chromosome 24"/>
</dbReference>
<feature type="domain" description="Peptidase S1" evidence="7">
    <location>
        <begin position="97"/>
        <end position="318"/>
    </location>
</feature>
<evidence type="ECO:0000313" key="8">
    <source>
        <dbReference type="EMBL" id="CAH0403493.1"/>
    </source>
</evidence>
<protein>
    <recommendedName>
        <fullName evidence="7">Peptidase S1 domain-containing protein</fullName>
    </recommendedName>
</protein>
<dbReference type="SMART" id="SM00020">
    <property type="entry name" value="Tryp_SPc"/>
    <property type="match status" value="1"/>
</dbReference>
<dbReference type="SUPFAM" id="SSF50494">
    <property type="entry name" value="Trypsin-like serine proteases"/>
    <property type="match status" value="1"/>
</dbReference>
<dbReference type="InterPro" id="IPR001314">
    <property type="entry name" value="Peptidase_S1A"/>
</dbReference>
<dbReference type="InterPro" id="IPR050430">
    <property type="entry name" value="Peptidase_S1"/>
</dbReference>
<evidence type="ECO:0000313" key="9">
    <source>
        <dbReference type="Proteomes" id="UP001153292"/>
    </source>
</evidence>
<dbReference type="PROSITE" id="PS00134">
    <property type="entry name" value="TRYPSIN_HIS"/>
    <property type="match status" value="1"/>
</dbReference>
<evidence type="ECO:0000256" key="5">
    <source>
        <dbReference type="ARBA" id="ARBA00023157"/>
    </source>
</evidence>
<dbReference type="Pfam" id="PF00089">
    <property type="entry name" value="Trypsin"/>
    <property type="match status" value="1"/>
</dbReference>